<evidence type="ECO:0000256" key="1">
    <source>
        <dbReference type="SAM" id="MobiDB-lite"/>
    </source>
</evidence>
<sequence length="91" mass="9786">MLKLFKNLAIGFGSLSAIGIVIGILTFFAYPEEGISIITTMVTGLMSSGILWVLCEIADRLPEPSRIPPGMQRPQMPAGVHPANPAHQINQ</sequence>
<organism evidence="4 5">
    <name type="scientific">Corynebacterium mustelae</name>
    <dbReference type="NCBI Taxonomy" id="571915"/>
    <lineage>
        <taxon>Bacteria</taxon>
        <taxon>Bacillati</taxon>
        <taxon>Actinomycetota</taxon>
        <taxon>Actinomycetes</taxon>
        <taxon>Mycobacteriales</taxon>
        <taxon>Corynebacteriaceae</taxon>
        <taxon>Corynebacterium</taxon>
    </lineage>
</organism>
<feature type="transmembrane region" description="Helical" evidence="2">
    <location>
        <begin position="7"/>
        <end position="29"/>
    </location>
</feature>
<dbReference type="PATRIC" id="fig|571915.4.peg.915"/>
<keyword evidence="2" id="KW-0812">Transmembrane</keyword>
<dbReference type="EMBL" id="CP011544">
    <property type="protein sequence ID" value="AKK07472.1"/>
    <property type="molecule type" value="Genomic_DNA"/>
</dbReference>
<dbReference type="AlphaFoldDB" id="A0A0G3H8H6"/>
<name>A0A0G3H8H6_9CORY</name>
<evidence type="ECO:0000256" key="2">
    <source>
        <dbReference type="SAM" id="Phobius"/>
    </source>
</evidence>
<reference evidence="5" key="2">
    <citation type="submission" date="2015-05" db="EMBL/GenBank/DDBJ databases">
        <title>Complete genome sequence of Corynebacterium mustelae DSM 45274, isolated from various tissues of a male ferret with lethal sepsis.</title>
        <authorList>
            <person name="Ruckert C."/>
            <person name="Albersmeier A."/>
            <person name="Winkler A."/>
            <person name="Tauch A."/>
        </authorList>
    </citation>
    <scope>NUCLEOTIDE SEQUENCE [LARGE SCALE GENOMIC DNA]</scope>
    <source>
        <strain evidence="5">DSM 45274</strain>
        <plasmid evidence="5">Plasmid phiCmus45274</plasmid>
    </source>
</reference>
<protein>
    <submittedName>
        <fullName evidence="4">Uncharacterized protein</fullName>
    </submittedName>
</protein>
<dbReference type="KEGG" id="cmv:CMUST_15920"/>
<geneLocation type="plasmid" evidence="4 5">
    <name>phiCmus45274</name>
</geneLocation>
<keyword evidence="2" id="KW-0472">Membrane</keyword>
<accession>A0A0G3H8H6</accession>
<evidence type="ECO:0000313" key="3">
    <source>
        <dbReference type="EMBL" id="AKK05202.1"/>
    </source>
</evidence>
<dbReference type="Proteomes" id="UP000035199">
    <property type="component" value="Chromosome"/>
</dbReference>
<keyword evidence="2" id="KW-1133">Transmembrane helix</keyword>
<evidence type="ECO:0000313" key="5">
    <source>
        <dbReference type="Proteomes" id="UP000035199"/>
    </source>
</evidence>
<proteinExistence type="predicted"/>
<feature type="transmembrane region" description="Helical" evidence="2">
    <location>
        <begin position="35"/>
        <end position="55"/>
    </location>
</feature>
<dbReference type="KEGG" id="cmv:CMUST_04300"/>
<reference evidence="4 5" key="1">
    <citation type="journal article" date="2015" name="Genome Announc.">
        <title>Complete Genome Sequence of the Type Strain Corynebacterium mustelae DSM 45274, Isolated from Various Tissues of a Male Ferret with Lethal Sepsis.</title>
        <authorList>
            <person name="Ruckert C."/>
            <person name="Eimer J."/>
            <person name="Winkler A."/>
            <person name="Tauch A."/>
        </authorList>
    </citation>
    <scope>NUCLEOTIDE SEQUENCE [LARGE SCALE GENOMIC DNA]</scope>
    <source>
        <strain evidence="4 5">DSM 45274</strain>
        <plasmid evidence="4">phiCmus45274</plasmid>
        <plasmid evidence="5">Plasmid phiCmus45274</plasmid>
    </source>
</reference>
<evidence type="ECO:0000313" key="4">
    <source>
        <dbReference type="EMBL" id="AKK07472.1"/>
    </source>
</evidence>
<gene>
    <name evidence="3" type="ORF">CMUST_04300</name>
    <name evidence="4" type="ORF">CMUST_15920</name>
</gene>
<feature type="region of interest" description="Disordered" evidence="1">
    <location>
        <begin position="65"/>
        <end position="91"/>
    </location>
</feature>
<dbReference type="Proteomes" id="UP000035199">
    <property type="component" value="Plasmid phiCmus45274"/>
</dbReference>
<keyword evidence="4" id="KW-0614">Plasmid</keyword>
<dbReference type="EMBL" id="CP011542">
    <property type="protein sequence ID" value="AKK05202.1"/>
    <property type="molecule type" value="Genomic_DNA"/>
</dbReference>
<keyword evidence="5" id="KW-1185">Reference proteome</keyword>
<dbReference type="STRING" id="571915.CMUST_04300"/>